<accession>A0A1V9YIQ4</accession>
<sequence length="213" mass="23414">MELTRSADYAKENSPTIRRKLVFQGESLKQTRDARAPLPSMLLQGPKKKDGKGPMKRRALGDISNNLAADLHCALLESGKNQQFISPSGATATRKANTRKAEESNVPIHMLSDQDIELAHGGISKDDDSLYVKGLNDQLDAKVQKWKDEAATNSSFRDPMAKLIDVDAEMELQPPESVWSLTPPTSEGSPIDDALPSLFNPDDLLDFTLIDVE</sequence>
<proteinExistence type="predicted"/>
<dbReference type="Proteomes" id="UP000243579">
    <property type="component" value="Unassembled WGS sequence"/>
</dbReference>
<name>A0A1V9YIQ4_ACHHY</name>
<dbReference type="OrthoDB" id="66574at2759"/>
<evidence type="ECO:0000313" key="2">
    <source>
        <dbReference type="EMBL" id="OQR85623.1"/>
    </source>
</evidence>
<comment type="caution">
    <text evidence="2">The sequence shown here is derived from an EMBL/GenBank/DDBJ whole genome shotgun (WGS) entry which is preliminary data.</text>
</comment>
<feature type="region of interest" description="Disordered" evidence="1">
    <location>
        <begin position="23"/>
        <end position="58"/>
    </location>
</feature>
<evidence type="ECO:0000256" key="1">
    <source>
        <dbReference type="SAM" id="MobiDB-lite"/>
    </source>
</evidence>
<protein>
    <submittedName>
        <fullName evidence="2">Uncharacterized protein</fullName>
    </submittedName>
</protein>
<dbReference type="AlphaFoldDB" id="A0A1V9YIQ4"/>
<evidence type="ECO:0000313" key="3">
    <source>
        <dbReference type="Proteomes" id="UP000243579"/>
    </source>
</evidence>
<organism evidence="2 3">
    <name type="scientific">Achlya hypogyna</name>
    <name type="common">Oomycete</name>
    <name type="synonym">Protoachlya hypogyna</name>
    <dbReference type="NCBI Taxonomy" id="1202772"/>
    <lineage>
        <taxon>Eukaryota</taxon>
        <taxon>Sar</taxon>
        <taxon>Stramenopiles</taxon>
        <taxon>Oomycota</taxon>
        <taxon>Saprolegniomycetes</taxon>
        <taxon>Saprolegniales</taxon>
        <taxon>Achlyaceae</taxon>
        <taxon>Achlya</taxon>
    </lineage>
</organism>
<reference evidence="2 3" key="1">
    <citation type="journal article" date="2014" name="Genome Biol. Evol.">
        <title>The secreted proteins of Achlya hypogyna and Thraustotheca clavata identify the ancestral oomycete secretome and reveal gene acquisitions by horizontal gene transfer.</title>
        <authorList>
            <person name="Misner I."/>
            <person name="Blouin N."/>
            <person name="Leonard G."/>
            <person name="Richards T.A."/>
            <person name="Lane C.E."/>
        </authorList>
    </citation>
    <scope>NUCLEOTIDE SEQUENCE [LARGE SCALE GENOMIC DNA]</scope>
    <source>
        <strain evidence="2 3">ATCC 48635</strain>
    </source>
</reference>
<dbReference type="EMBL" id="JNBR01001647">
    <property type="protein sequence ID" value="OQR85623.1"/>
    <property type="molecule type" value="Genomic_DNA"/>
</dbReference>
<keyword evidence="3" id="KW-1185">Reference proteome</keyword>
<gene>
    <name evidence="2" type="ORF">ACHHYP_11638</name>
</gene>